<reference evidence="1" key="1">
    <citation type="journal article" date="2018" name="Nat. Genet.">
        <title>Extensive intraspecific gene order and gene structural variations between Mo17 and other maize genomes.</title>
        <authorList>
            <person name="Sun S."/>
            <person name="Zhou Y."/>
            <person name="Chen J."/>
            <person name="Shi J."/>
            <person name="Zhao H."/>
            <person name="Zhao H."/>
            <person name="Song W."/>
            <person name="Zhang M."/>
            <person name="Cui Y."/>
            <person name="Dong X."/>
            <person name="Liu H."/>
            <person name="Ma X."/>
            <person name="Jiao Y."/>
            <person name="Wang B."/>
            <person name="Wei X."/>
            <person name="Stein J.C."/>
            <person name="Glaubitz J.C."/>
            <person name="Lu F."/>
            <person name="Yu G."/>
            <person name="Liang C."/>
            <person name="Fengler K."/>
            <person name="Li B."/>
            <person name="Rafalski A."/>
            <person name="Schnable P.S."/>
            <person name="Ware D.H."/>
            <person name="Buckler E.S."/>
            <person name="Lai J."/>
        </authorList>
    </citation>
    <scope>NUCLEOTIDE SEQUENCE [LARGE SCALE GENOMIC DNA]</scope>
    <source>
        <tissue evidence="1">Seedling</tissue>
    </source>
</reference>
<organism evidence="1">
    <name type="scientific">Zea mays</name>
    <name type="common">Maize</name>
    <dbReference type="NCBI Taxonomy" id="4577"/>
    <lineage>
        <taxon>Eukaryota</taxon>
        <taxon>Viridiplantae</taxon>
        <taxon>Streptophyta</taxon>
        <taxon>Embryophyta</taxon>
        <taxon>Tracheophyta</taxon>
        <taxon>Spermatophyta</taxon>
        <taxon>Magnoliopsida</taxon>
        <taxon>Liliopsida</taxon>
        <taxon>Poales</taxon>
        <taxon>Poaceae</taxon>
        <taxon>PACMAD clade</taxon>
        <taxon>Panicoideae</taxon>
        <taxon>Andropogonodae</taxon>
        <taxon>Andropogoneae</taxon>
        <taxon>Tripsacinae</taxon>
        <taxon>Zea</taxon>
    </lineage>
</organism>
<name>A0A317Y806_MAIZE</name>
<proteinExistence type="predicted"/>
<evidence type="ECO:0000313" key="1">
    <source>
        <dbReference type="EMBL" id="PWZ53824.1"/>
    </source>
</evidence>
<dbReference type="EMBL" id="NCVQ01000001">
    <property type="protein sequence ID" value="PWZ53824.1"/>
    <property type="molecule type" value="Genomic_DNA"/>
</dbReference>
<sequence>MRVPSRYRTGVFIAVQG</sequence>
<protein>
    <submittedName>
        <fullName evidence="1">Uncharacterized protein</fullName>
    </submittedName>
</protein>
<comment type="caution">
    <text evidence="1">The sequence shown here is derived from an EMBL/GenBank/DDBJ whole genome shotgun (WGS) entry which is preliminary data.</text>
</comment>
<dbReference type="Proteomes" id="UP000251960">
    <property type="component" value="Chromosome 1"/>
</dbReference>
<dbReference type="AlphaFoldDB" id="A0A317Y806"/>
<accession>A0A317Y806</accession>
<gene>
    <name evidence="1" type="ORF">Zm00014a_006863</name>
</gene>